<evidence type="ECO:0000256" key="1">
    <source>
        <dbReference type="SAM" id="MobiDB-lite"/>
    </source>
</evidence>
<name>A0ABP8SLN3_9ACTN</name>
<keyword evidence="3" id="KW-1185">Reference proteome</keyword>
<reference evidence="3" key="1">
    <citation type="journal article" date="2019" name="Int. J. Syst. Evol. Microbiol.">
        <title>The Global Catalogue of Microorganisms (GCM) 10K type strain sequencing project: providing services to taxonomists for standard genome sequencing and annotation.</title>
        <authorList>
            <consortium name="The Broad Institute Genomics Platform"/>
            <consortium name="The Broad Institute Genome Sequencing Center for Infectious Disease"/>
            <person name="Wu L."/>
            <person name="Ma J."/>
        </authorList>
    </citation>
    <scope>NUCLEOTIDE SEQUENCE [LARGE SCALE GENOMIC DNA]</scope>
    <source>
        <strain evidence="3">JCM 3175</strain>
    </source>
</reference>
<accession>A0ABP8SLN3</accession>
<proteinExistence type="predicted"/>
<feature type="compositionally biased region" description="Polar residues" evidence="1">
    <location>
        <begin position="1"/>
        <end position="14"/>
    </location>
</feature>
<dbReference type="Proteomes" id="UP001500307">
    <property type="component" value="Unassembled WGS sequence"/>
</dbReference>
<protein>
    <submittedName>
        <fullName evidence="2">Uncharacterized protein</fullName>
    </submittedName>
</protein>
<evidence type="ECO:0000313" key="2">
    <source>
        <dbReference type="EMBL" id="GAA4569795.1"/>
    </source>
</evidence>
<gene>
    <name evidence="2" type="ORF">GCM10023176_27120</name>
</gene>
<sequence>MSASTGEWGSNRVNGSAGMDGRIERAWELDRELGYLAAVTSARQPAHQDR</sequence>
<organism evidence="2 3">
    <name type="scientific">Micromonospora coerulea</name>
    <dbReference type="NCBI Taxonomy" id="47856"/>
    <lineage>
        <taxon>Bacteria</taxon>
        <taxon>Bacillati</taxon>
        <taxon>Actinomycetota</taxon>
        <taxon>Actinomycetes</taxon>
        <taxon>Micromonosporales</taxon>
        <taxon>Micromonosporaceae</taxon>
        <taxon>Micromonospora</taxon>
    </lineage>
</organism>
<comment type="caution">
    <text evidence="2">The sequence shown here is derived from an EMBL/GenBank/DDBJ whole genome shotgun (WGS) entry which is preliminary data.</text>
</comment>
<dbReference type="EMBL" id="BAABGU010000013">
    <property type="protein sequence ID" value="GAA4569795.1"/>
    <property type="molecule type" value="Genomic_DNA"/>
</dbReference>
<feature type="region of interest" description="Disordered" evidence="1">
    <location>
        <begin position="1"/>
        <end position="20"/>
    </location>
</feature>
<evidence type="ECO:0000313" key="3">
    <source>
        <dbReference type="Proteomes" id="UP001500307"/>
    </source>
</evidence>